<keyword evidence="4" id="KW-0812">Transmembrane</keyword>
<dbReference type="PANTHER" id="PTHR24373:SF370">
    <property type="entry name" value="FISH-LIPS, ISOFORM E"/>
    <property type="match status" value="1"/>
</dbReference>
<evidence type="ECO:0000313" key="7">
    <source>
        <dbReference type="Proteomes" id="UP000327044"/>
    </source>
</evidence>
<dbReference type="InterPro" id="IPR050328">
    <property type="entry name" value="Dev_Immune_Receptor"/>
</dbReference>
<dbReference type="InterPro" id="IPR001611">
    <property type="entry name" value="Leu-rich_rpt"/>
</dbReference>
<evidence type="ECO:0000256" key="3">
    <source>
        <dbReference type="ARBA" id="ARBA00022737"/>
    </source>
</evidence>
<dbReference type="OrthoDB" id="676979at2759"/>
<dbReference type="AlphaFoldDB" id="A0A5N4B6C3"/>
<keyword evidence="4" id="KW-1133">Transmembrane helix</keyword>
<dbReference type="PANTHER" id="PTHR24373">
    <property type="entry name" value="SLIT RELATED LEUCINE-RICH REPEAT NEURONAL PROTEIN"/>
    <property type="match status" value="1"/>
</dbReference>
<dbReference type="PROSITE" id="PS51450">
    <property type="entry name" value="LRR"/>
    <property type="match status" value="1"/>
</dbReference>
<evidence type="ECO:0000256" key="1">
    <source>
        <dbReference type="ARBA" id="ARBA00022614"/>
    </source>
</evidence>
<dbReference type="InParanoid" id="A0A5N4B6C3"/>
<evidence type="ECO:0000313" key="6">
    <source>
        <dbReference type="EMBL" id="KAB0805108.1"/>
    </source>
</evidence>
<dbReference type="SUPFAM" id="SSF52058">
    <property type="entry name" value="L domain-like"/>
    <property type="match status" value="1"/>
</dbReference>
<keyword evidence="7" id="KW-1185">Reference proteome</keyword>
<feature type="chain" id="PRO_5024429767" description="LRRCT domain-containing protein" evidence="5">
    <location>
        <begin position="22"/>
        <end position="528"/>
    </location>
</feature>
<dbReference type="Pfam" id="PF13855">
    <property type="entry name" value="LRR_8"/>
    <property type="match status" value="3"/>
</dbReference>
<keyword evidence="4" id="KW-0472">Membrane</keyword>
<dbReference type="Proteomes" id="UP000327044">
    <property type="component" value="Unassembled WGS sequence"/>
</dbReference>
<sequence>MPCKTLLRLFACAGLIAIASSASCNDTGKSYMYNSVNWECEHISDVFPTTKSNVNSIVCFDCNIAVIEENTIPTFRGPVFNLSSSHVRKIKQNAFRTFTNNTRKFIFDKNELESVAPKVFSNFSASDEINLRDNRISKLEASTFEGTNVSTLDLSRNSLTDVGSVFNGLRVTTLNLSSNGIKELQQSAFDQVIFWSGGQWKYGTQQLDLSKNLLNKIIPSTFKSPTKDNIIRMLHLQENQLTVIENATFLELNYLWQLHLTGNRISQLYADSFKGLTILNTLSLAKNQLTSLPIGIFGRIKSLVVLDLSQNLLTTLSATSFTGLMNLNTLNISHNNLQTIEDSHLVALGKIHTLDITNTRIHDINLQPILDHHYNLRTLVINDNLWTCSKLMEIYKLTNRRGSGFSYPSRHFDVPNLHGIACSRQTLDSYDDLSFDDFLNIISKDHVFEDVFDYSLHNETDPGLNSKIGADIHSIKGMFVILTILCVVLFLHCVIKYIVAFLLNRNIIRNSPFRVSFGSNHDRVELLN</sequence>
<evidence type="ECO:0008006" key="8">
    <source>
        <dbReference type="Google" id="ProtNLM"/>
    </source>
</evidence>
<dbReference type="PRINTS" id="PR00019">
    <property type="entry name" value="LEURICHRPT"/>
</dbReference>
<proteinExistence type="predicted"/>
<dbReference type="GO" id="GO:0031012">
    <property type="term" value="C:extracellular matrix"/>
    <property type="evidence" value="ECO:0007669"/>
    <property type="project" value="TreeGrafter"/>
</dbReference>
<reference evidence="6 7" key="1">
    <citation type="journal article" date="2018" name="Elife">
        <title>Firefly genomes illuminate parallel origins of bioluminescence in beetles.</title>
        <authorList>
            <person name="Fallon T.R."/>
            <person name="Lower S.E."/>
            <person name="Chang C.H."/>
            <person name="Bessho-Uehara M."/>
            <person name="Martin G.J."/>
            <person name="Bewick A.J."/>
            <person name="Behringer M."/>
            <person name="Debat H.J."/>
            <person name="Wong I."/>
            <person name="Day J.C."/>
            <person name="Suvorov A."/>
            <person name="Silva C.J."/>
            <person name="Stanger-Hall K.F."/>
            <person name="Hall D.W."/>
            <person name="Schmitz R.J."/>
            <person name="Nelson D.R."/>
            <person name="Lewis S.M."/>
            <person name="Shigenobu S."/>
            <person name="Bybee S.M."/>
            <person name="Larracuente A.M."/>
            <person name="Oba Y."/>
            <person name="Weng J.K."/>
        </authorList>
    </citation>
    <scope>NUCLEOTIDE SEQUENCE [LARGE SCALE GENOMIC DNA]</scope>
    <source>
        <strain evidence="6">1611_PpyrPB1</strain>
        <tissue evidence="6">Whole body</tissue>
    </source>
</reference>
<keyword evidence="3" id="KW-0677">Repeat</keyword>
<keyword evidence="2 5" id="KW-0732">Signal</keyword>
<organism evidence="6 7">
    <name type="scientific">Photinus pyralis</name>
    <name type="common">Common eastern firefly</name>
    <name type="synonym">Lampyris pyralis</name>
    <dbReference type="NCBI Taxonomy" id="7054"/>
    <lineage>
        <taxon>Eukaryota</taxon>
        <taxon>Metazoa</taxon>
        <taxon>Ecdysozoa</taxon>
        <taxon>Arthropoda</taxon>
        <taxon>Hexapoda</taxon>
        <taxon>Insecta</taxon>
        <taxon>Pterygota</taxon>
        <taxon>Neoptera</taxon>
        <taxon>Endopterygota</taxon>
        <taxon>Coleoptera</taxon>
        <taxon>Polyphaga</taxon>
        <taxon>Elateriformia</taxon>
        <taxon>Elateroidea</taxon>
        <taxon>Lampyridae</taxon>
        <taxon>Lampyrinae</taxon>
        <taxon>Photinus</taxon>
    </lineage>
</organism>
<dbReference type="InterPro" id="IPR032675">
    <property type="entry name" value="LRR_dom_sf"/>
</dbReference>
<evidence type="ECO:0000256" key="2">
    <source>
        <dbReference type="ARBA" id="ARBA00022729"/>
    </source>
</evidence>
<dbReference type="GO" id="GO:0005615">
    <property type="term" value="C:extracellular space"/>
    <property type="evidence" value="ECO:0007669"/>
    <property type="project" value="TreeGrafter"/>
</dbReference>
<dbReference type="SMART" id="SM00369">
    <property type="entry name" value="LRR_TYP"/>
    <property type="match status" value="8"/>
</dbReference>
<evidence type="ECO:0000256" key="5">
    <source>
        <dbReference type="SAM" id="SignalP"/>
    </source>
</evidence>
<dbReference type="Gene3D" id="3.80.10.10">
    <property type="entry name" value="Ribonuclease Inhibitor"/>
    <property type="match status" value="2"/>
</dbReference>
<keyword evidence="1" id="KW-0433">Leucine-rich repeat</keyword>
<feature type="transmembrane region" description="Helical" evidence="4">
    <location>
        <begin position="478"/>
        <end position="503"/>
    </location>
</feature>
<dbReference type="EMBL" id="VVIM01000001">
    <property type="protein sequence ID" value="KAB0805108.1"/>
    <property type="molecule type" value="Genomic_DNA"/>
</dbReference>
<gene>
    <name evidence="6" type="ORF">PPYR_02078</name>
</gene>
<dbReference type="PROSITE" id="PS51257">
    <property type="entry name" value="PROKAR_LIPOPROTEIN"/>
    <property type="match status" value="1"/>
</dbReference>
<comment type="caution">
    <text evidence="6">The sequence shown here is derived from an EMBL/GenBank/DDBJ whole genome shotgun (WGS) entry which is preliminary data.</text>
</comment>
<accession>A0A5N4B6C3</accession>
<evidence type="ECO:0000256" key="4">
    <source>
        <dbReference type="SAM" id="Phobius"/>
    </source>
</evidence>
<name>A0A5N4B6C3_PHOPY</name>
<dbReference type="InterPro" id="IPR003591">
    <property type="entry name" value="Leu-rich_rpt_typical-subtyp"/>
</dbReference>
<protein>
    <recommendedName>
        <fullName evidence="8">LRRCT domain-containing protein</fullName>
    </recommendedName>
</protein>
<feature type="signal peptide" evidence="5">
    <location>
        <begin position="1"/>
        <end position="21"/>
    </location>
</feature>